<evidence type="ECO:0000256" key="2">
    <source>
        <dbReference type="SAM" id="Phobius"/>
    </source>
</evidence>
<name>A0A127A2A8_9MICC</name>
<organism evidence="3 4">
    <name type="scientific">Sinomonas atrocyanea</name>
    <dbReference type="NCBI Taxonomy" id="37927"/>
    <lineage>
        <taxon>Bacteria</taxon>
        <taxon>Bacillati</taxon>
        <taxon>Actinomycetota</taxon>
        <taxon>Actinomycetes</taxon>
        <taxon>Micrococcales</taxon>
        <taxon>Micrococcaceae</taxon>
        <taxon>Sinomonas</taxon>
    </lineage>
</organism>
<evidence type="ECO:0000256" key="1">
    <source>
        <dbReference type="SAM" id="MobiDB-lite"/>
    </source>
</evidence>
<dbReference type="InterPro" id="IPR021214">
    <property type="entry name" value="DUF2568"/>
</dbReference>
<reference evidence="3 4" key="1">
    <citation type="submission" date="2016-02" db="EMBL/GenBank/DDBJ databases">
        <title>Complete genome of Sinomonas atrocyanea KCTC 3377.</title>
        <authorList>
            <person name="Kim K.M."/>
        </authorList>
    </citation>
    <scope>NUCLEOTIDE SEQUENCE [LARGE SCALE GENOMIC DNA]</scope>
    <source>
        <strain evidence="3 4">KCTC 3377</strain>
    </source>
</reference>
<keyword evidence="2" id="KW-0812">Transmembrane</keyword>
<proteinExistence type="predicted"/>
<dbReference type="Proteomes" id="UP000070134">
    <property type="component" value="Chromosome"/>
</dbReference>
<keyword evidence="4" id="KW-1185">Reference proteome</keyword>
<evidence type="ECO:0000313" key="3">
    <source>
        <dbReference type="EMBL" id="AMM33246.1"/>
    </source>
</evidence>
<protein>
    <recommendedName>
        <fullName evidence="5">DUF2568 domain-containing protein</fullName>
    </recommendedName>
</protein>
<sequence>MTSDATRRRDSRRPAAPGPEAPGGPWGMLHAALAFLLEVAALGAFWYIGSRLAPAAGGAVAGLVLAGAFAVAWGLFMAPKARRRISWPRRPLVGLAAFAAAGLAAAACGQPLGLVLAVLALADTVLAFWLQRKY</sequence>
<feature type="transmembrane region" description="Helical" evidence="2">
    <location>
        <begin position="55"/>
        <end position="78"/>
    </location>
</feature>
<accession>A0A127A2A8</accession>
<keyword evidence="2" id="KW-0472">Membrane</keyword>
<dbReference type="KEGG" id="satk:SA2016_2579"/>
<gene>
    <name evidence="3" type="ORF">SA2016_2579</name>
</gene>
<feature type="transmembrane region" description="Helical" evidence="2">
    <location>
        <begin position="29"/>
        <end position="49"/>
    </location>
</feature>
<evidence type="ECO:0000313" key="4">
    <source>
        <dbReference type="Proteomes" id="UP000070134"/>
    </source>
</evidence>
<dbReference type="AlphaFoldDB" id="A0A127A2A8"/>
<keyword evidence="2" id="KW-1133">Transmembrane helix</keyword>
<dbReference type="RefSeq" id="WP_084249500.1">
    <property type="nucleotide sequence ID" value="NZ_BJMO01000011.1"/>
</dbReference>
<feature type="region of interest" description="Disordered" evidence="1">
    <location>
        <begin position="1"/>
        <end position="22"/>
    </location>
</feature>
<dbReference type="Pfam" id="PF10823">
    <property type="entry name" value="DUF2568"/>
    <property type="match status" value="1"/>
</dbReference>
<dbReference type="EMBL" id="CP014518">
    <property type="protein sequence ID" value="AMM33246.1"/>
    <property type="molecule type" value="Genomic_DNA"/>
</dbReference>
<evidence type="ECO:0008006" key="5">
    <source>
        <dbReference type="Google" id="ProtNLM"/>
    </source>
</evidence>